<dbReference type="InterPro" id="IPR016888">
    <property type="entry name" value="UCP028498"/>
</dbReference>
<evidence type="ECO:0000313" key="2">
    <source>
        <dbReference type="Proteomes" id="UP001596283"/>
    </source>
</evidence>
<dbReference type="EMBL" id="JBHSSI010000025">
    <property type="protein sequence ID" value="MFC6260162.1"/>
    <property type="molecule type" value="Genomic_DNA"/>
</dbReference>
<organism evidence="1 2">
    <name type="scientific">Levilactobacillus fujinensis</name>
    <dbReference type="NCBI Taxonomy" id="2486024"/>
    <lineage>
        <taxon>Bacteria</taxon>
        <taxon>Bacillati</taxon>
        <taxon>Bacillota</taxon>
        <taxon>Bacilli</taxon>
        <taxon>Lactobacillales</taxon>
        <taxon>Lactobacillaceae</taxon>
        <taxon>Levilactobacillus</taxon>
    </lineage>
</organism>
<sequence>MDQTLTQWTPEQLNLFLNDKTLTMKPYKADMTTFEEESPVWEVVVDGNVYSRGWNGQKTNWYMAAVAQCAGEISVSDHDFAARFEPADRTTELDAKITAAYRAKYDGQRSLPKMTSADPTTATLHVLPAIQA</sequence>
<name>A0ABW1TED3_9LACO</name>
<keyword evidence="2" id="KW-1185">Reference proteome</keyword>
<accession>A0ABW1TED3</accession>
<reference evidence="2" key="1">
    <citation type="journal article" date="2019" name="Int. J. Syst. Evol. Microbiol.">
        <title>The Global Catalogue of Microorganisms (GCM) 10K type strain sequencing project: providing services to taxonomists for standard genome sequencing and annotation.</title>
        <authorList>
            <consortium name="The Broad Institute Genomics Platform"/>
            <consortium name="The Broad Institute Genome Sequencing Center for Infectious Disease"/>
            <person name="Wu L."/>
            <person name="Ma J."/>
        </authorList>
    </citation>
    <scope>NUCLEOTIDE SEQUENCE [LARGE SCALE GENOMIC DNA]</scope>
    <source>
        <strain evidence="2">CCM 8908</strain>
    </source>
</reference>
<gene>
    <name evidence="1" type="ORF">ACFP1C_04315</name>
</gene>
<dbReference type="Proteomes" id="UP001596283">
    <property type="component" value="Unassembled WGS sequence"/>
</dbReference>
<proteinExistence type="predicted"/>
<protein>
    <submittedName>
        <fullName evidence="1">DUF2255 family protein</fullName>
    </submittedName>
</protein>
<dbReference type="RefSeq" id="WP_164510456.1">
    <property type="nucleotide sequence ID" value="NZ_JBHSSI010000025.1"/>
</dbReference>
<dbReference type="Pfam" id="PF10012">
    <property type="entry name" value="DUF2255"/>
    <property type="match status" value="1"/>
</dbReference>
<evidence type="ECO:0000313" key="1">
    <source>
        <dbReference type="EMBL" id="MFC6260162.1"/>
    </source>
</evidence>
<comment type="caution">
    <text evidence="1">The sequence shown here is derived from an EMBL/GenBank/DDBJ whole genome shotgun (WGS) entry which is preliminary data.</text>
</comment>